<evidence type="ECO:0000313" key="7">
    <source>
        <dbReference type="Proteomes" id="UP000295122"/>
    </source>
</evidence>
<dbReference type="InterPro" id="IPR028081">
    <property type="entry name" value="Leu-bd"/>
</dbReference>
<dbReference type="Gene3D" id="3.40.50.2300">
    <property type="match status" value="2"/>
</dbReference>
<sequence length="401" mass="42467">MRRLARLSAFALVLALAAPASADETIRIGVLTDMAGPNGDLAGQGSVLAAQLAAEDAAKLLPGRKIEILQGDHQNKADIGAGIAARWFDEQGVDAVADMPFSSVALAVQEVARRRNKITLFSGPGSSDLTGKACSLTGFHFTFDTKALGAGTAAAITKAGGDSWFFITSDYAFGHALERDSSAVVVENGGKVVGAVRHPPFAPDLSSFLLQAQASKAKVIGAANAATDIINTIRQAQEFGIVQGGQKIAGLLVFISEIHALGLKTAKGLQLTESFYWDMDDKTREWSARFAARHGGKKPTMVHAGVYSGVFHFLKGVAAAGTKDGLKVGEAMRATPVNDFMSRDVKILANGWVQRDFHLFEVKGPEDSKGPWDYYKLVTTIPGKEIRPESAVSACPLVAQK</sequence>
<organism evidence="6 7">
    <name type="scientific">Enterovirga rhinocerotis</name>
    <dbReference type="NCBI Taxonomy" id="1339210"/>
    <lineage>
        <taxon>Bacteria</taxon>
        <taxon>Pseudomonadati</taxon>
        <taxon>Pseudomonadota</taxon>
        <taxon>Alphaproteobacteria</taxon>
        <taxon>Hyphomicrobiales</taxon>
        <taxon>Methylobacteriaceae</taxon>
        <taxon>Enterovirga</taxon>
    </lineage>
</organism>
<evidence type="ECO:0000313" key="6">
    <source>
        <dbReference type="EMBL" id="TDR89959.1"/>
    </source>
</evidence>
<dbReference type="EMBL" id="SNZR01000013">
    <property type="protein sequence ID" value="TDR89959.1"/>
    <property type="molecule type" value="Genomic_DNA"/>
</dbReference>
<dbReference type="InterPro" id="IPR028082">
    <property type="entry name" value="Peripla_BP_I"/>
</dbReference>
<gene>
    <name evidence="6" type="ORF">EV668_2796</name>
</gene>
<evidence type="ECO:0000259" key="5">
    <source>
        <dbReference type="Pfam" id="PF13458"/>
    </source>
</evidence>
<keyword evidence="3" id="KW-0029">Amino-acid transport</keyword>
<dbReference type="SUPFAM" id="SSF53822">
    <property type="entry name" value="Periplasmic binding protein-like I"/>
    <property type="match status" value="1"/>
</dbReference>
<dbReference type="Proteomes" id="UP000295122">
    <property type="component" value="Unassembled WGS sequence"/>
</dbReference>
<feature type="domain" description="Leucine-binding protein" evidence="5">
    <location>
        <begin position="25"/>
        <end position="363"/>
    </location>
</feature>
<dbReference type="PANTHER" id="PTHR30483:SF6">
    <property type="entry name" value="PERIPLASMIC BINDING PROTEIN OF ABC TRANSPORTER FOR NATURAL AMINO ACIDS"/>
    <property type="match status" value="1"/>
</dbReference>
<keyword evidence="2 4" id="KW-0732">Signal</keyword>
<keyword evidence="7" id="KW-1185">Reference proteome</keyword>
<dbReference type="PANTHER" id="PTHR30483">
    <property type="entry name" value="LEUCINE-SPECIFIC-BINDING PROTEIN"/>
    <property type="match status" value="1"/>
</dbReference>
<reference evidence="6 7" key="1">
    <citation type="submission" date="2019-03" db="EMBL/GenBank/DDBJ databases">
        <title>Genomic Encyclopedia of Type Strains, Phase IV (KMG-IV): sequencing the most valuable type-strain genomes for metagenomic binning, comparative biology and taxonomic classification.</title>
        <authorList>
            <person name="Goeker M."/>
        </authorList>
    </citation>
    <scope>NUCLEOTIDE SEQUENCE [LARGE SCALE GENOMIC DNA]</scope>
    <source>
        <strain evidence="6 7">DSM 25903</strain>
    </source>
</reference>
<dbReference type="AlphaFoldDB" id="A0A4V6PZJ1"/>
<dbReference type="InterPro" id="IPR051010">
    <property type="entry name" value="BCAA_transport"/>
</dbReference>
<evidence type="ECO:0000256" key="3">
    <source>
        <dbReference type="ARBA" id="ARBA00022970"/>
    </source>
</evidence>
<keyword evidence="3" id="KW-0813">Transport</keyword>
<feature type="chain" id="PRO_5020679703" evidence="4">
    <location>
        <begin position="23"/>
        <end position="401"/>
    </location>
</feature>
<dbReference type="CDD" id="cd06327">
    <property type="entry name" value="PBP1_SBP-like"/>
    <property type="match status" value="1"/>
</dbReference>
<comment type="caution">
    <text evidence="6">The sequence shown here is derived from an EMBL/GenBank/DDBJ whole genome shotgun (WGS) entry which is preliminary data.</text>
</comment>
<evidence type="ECO:0000256" key="2">
    <source>
        <dbReference type="ARBA" id="ARBA00022729"/>
    </source>
</evidence>
<dbReference type="Pfam" id="PF13458">
    <property type="entry name" value="Peripla_BP_6"/>
    <property type="match status" value="1"/>
</dbReference>
<evidence type="ECO:0000256" key="1">
    <source>
        <dbReference type="ARBA" id="ARBA00010062"/>
    </source>
</evidence>
<comment type="similarity">
    <text evidence="1">Belongs to the leucine-binding protein family.</text>
</comment>
<accession>A0A4V6PZJ1</accession>
<name>A0A4V6PZJ1_9HYPH</name>
<dbReference type="RefSeq" id="WP_133770984.1">
    <property type="nucleotide sequence ID" value="NZ_SNZR01000013.1"/>
</dbReference>
<evidence type="ECO:0000256" key="4">
    <source>
        <dbReference type="SAM" id="SignalP"/>
    </source>
</evidence>
<feature type="signal peptide" evidence="4">
    <location>
        <begin position="1"/>
        <end position="22"/>
    </location>
</feature>
<dbReference type="OrthoDB" id="5794591at2"/>
<proteinExistence type="inferred from homology"/>
<protein>
    <submittedName>
        <fullName evidence="6">Branched-chain amino acid transport system substrate-binding protein</fullName>
    </submittedName>
</protein>
<dbReference type="GO" id="GO:0006865">
    <property type="term" value="P:amino acid transport"/>
    <property type="evidence" value="ECO:0007669"/>
    <property type="project" value="UniProtKB-KW"/>
</dbReference>